<proteinExistence type="predicted"/>
<dbReference type="SUPFAM" id="SSF54593">
    <property type="entry name" value="Glyoxalase/Bleomycin resistance protein/Dihydroxybiphenyl dioxygenase"/>
    <property type="match status" value="1"/>
</dbReference>
<evidence type="ECO:0000256" key="1">
    <source>
        <dbReference type="SAM" id="MobiDB-lite"/>
    </source>
</evidence>
<dbReference type="InterPro" id="IPR029068">
    <property type="entry name" value="Glyas_Bleomycin-R_OHBP_Dase"/>
</dbReference>
<comment type="caution">
    <text evidence="3">The sequence shown here is derived from an EMBL/GenBank/DDBJ whole genome shotgun (WGS) entry which is preliminary data.</text>
</comment>
<organism evidence="3 4">
    <name type="scientific">Microbacterium alkaliflavum</name>
    <dbReference type="NCBI Taxonomy" id="3248839"/>
    <lineage>
        <taxon>Bacteria</taxon>
        <taxon>Bacillati</taxon>
        <taxon>Actinomycetota</taxon>
        <taxon>Actinomycetes</taxon>
        <taxon>Micrococcales</taxon>
        <taxon>Microbacteriaceae</taxon>
        <taxon>Microbacterium</taxon>
    </lineage>
</organism>
<reference evidence="3 4" key="1">
    <citation type="submission" date="2024-09" db="EMBL/GenBank/DDBJ databases">
        <authorList>
            <person name="Pan X."/>
        </authorList>
    </citation>
    <scope>NUCLEOTIDE SEQUENCE [LARGE SCALE GENOMIC DNA]</scope>
    <source>
        <strain evidence="3 4">B2969</strain>
    </source>
</reference>
<name>A0ABW7Q1Z4_9MICO</name>
<accession>A0ABW7Q1Z4</accession>
<dbReference type="Proteomes" id="UP001610861">
    <property type="component" value="Unassembled WGS sequence"/>
</dbReference>
<evidence type="ECO:0000313" key="3">
    <source>
        <dbReference type="EMBL" id="MFH8248847.1"/>
    </source>
</evidence>
<sequence length="138" mass="15005">MLSLNPYLSFKDNARDAIEFYQSVFGGDLQISTFGDFEGMVQDPAEKDLVMHSQLTSPDGFVLMASDTPSSMPYREPGGSSVSVSGEDEAKLQGFWDGLSEGGTVTMPYDTPPWGGRFGMLRDKFGIDWMVALNAAQG</sequence>
<dbReference type="PANTHER" id="PTHR33990">
    <property type="entry name" value="PROTEIN YJDN-RELATED"/>
    <property type="match status" value="1"/>
</dbReference>
<feature type="region of interest" description="Disordered" evidence="1">
    <location>
        <begin position="66"/>
        <end position="86"/>
    </location>
</feature>
<dbReference type="InterPro" id="IPR028973">
    <property type="entry name" value="PhnB-like"/>
</dbReference>
<evidence type="ECO:0000313" key="4">
    <source>
        <dbReference type="Proteomes" id="UP001610861"/>
    </source>
</evidence>
<evidence type="ECO:0000259" key="2">
    <source>
        <dbReference type="Pfam" id="PF06983"/>
    </source>
</evidence>
<dbReference type="EMBL" id="JBIQWL010000001">
    <property type="protein sequence ID" value="MFH8248847.1"/>
    <property type="molecule type" value="Genomic_DNA"/>
</dbReference>
<dbReference type="RefSeq" id="WP_396638807.1">
    <property type="nucleotide sequence ID" value="NZ_JBIQWL010000001.1"/>
</dbReference>
<feature type="domain" description="PhnB-like" evidence="2">
    <location>
        <begin position="5"/>
        <end position="131"/>
    </location>
</feature>
<dbReference type="CDD" id="cd06588">
    <property type="entry name" value="PhnB_like"/>
    <property type="match status" value="1"/>
</dbReference>
<dbReference type="Gene3D" id="3.10.180.10">
    <property type="entry name" value="2,3-Dihydroxybiphenyl 1,2-Dioxygenase, domain 1"/>
    <property type="match status" value="1"/>
</dbReference>
<dbReference type="Pfam" id="PF06983">
    <property type="entry name" value="3-dmu-9_3-mt"/>
    <property type="match status" value="1"/>
</dbReference>
<gene>
    <name evidence="3" type="ORF">ACH3VR_00585</name>
</gene>
<protein>
    <submittedName>
        <fullName evidence="3">VOC family protein</fullName>
    </submittedName>
</protein>
<dbReference type="PANTHER" id="PTHR33990:SF1">
    <property type="entry name" value="PROTEIN YJDN"/>
    <property type="match status" value="1"/>
</dbReference>
<keyword evidence="4" id="KW-1185">Reference proteome</keyword>